<dbReference type="Proteomes" id="UP000184420">
    <property type="component" value="Unassembled WGS sequence"/>
</dbReference>
<gene>
    <name evidence="2" type="ORF">SAMN05444266_11146</name>
</gene>
<dbReference type="AlphaFoldDB" id="A0A1M7LMK3"/>
<dbReference type="Pfam" id="PF14316">
    <property type="entry name" value="DUF4381"/>
    <property type="match status" value="1"/>
</dbReference>
<proteinExistence type="predicted"/>
<keyword evidence="1" id="KW-0472">Membrane</keyword>
<evidence type="ECO:0008006" key="4">
    <source>
        <dbReference type="Google" id="ProtNLM"/>
    </source>
</evidence>
<feature type="transmembrane region" description="Helical" evidence="1">
    <location>
        <begin position="26"/>
        <end position="45"/>
    </location>
</feature>
<name>A0A1M7LMK3_9BACT</name>
<keyword evidence="1" id="KW-0812">Transmembrane</keyword>
<dbReference type="OrthoDB" id="978983at2"/>
<dbReference type="EMBL" id="FRBL01000011">
    <property type="protein sequence ID" value="SHM79402.1"/>
    <property type="molecule type" value="Genomic_DNA"/>
</dbReference>
<sequence length="164" mass="18366">MAQPGNDIGQLIVPDPVPFTFAAPGWYVAGVLLLLLLVTAVFLLVRRYRRNRYRRHALAWLEAKQQAQLTPAQLLFDTDMLLKQIAMHRYGAATVASLQQQPWMDFLNNSSRPAPGFTAEDAGLLQVSLYKPGAEPIAPENINQFITKAKSWIRHHKHAPGNSI</sequence>
<dbReference type="RefSeq" id="WP_073086613.1">
    <property type="nucleotide sequence ID" value="NZ_FRBL01000011.1"/>
</dbReference>
<protein>
    <recommendedName>
        <fullName evidence="4">DUF4381 domain-containing protein</fullName>
    </recommendedName>
</protein>
<evidence type="ECO:0000313" key="3">
    <source>
        <dbReference type="Proteomes" id="UP000184420"/>
    </source>
</evidence>
<accession>A0A1M7LMK3</accession>
<reference evidence="2 3" key="1">
    <citation type="submission" date="2016-11" db="EMBL/GenBank/DDBJ databases">
        <authorList>
            <person name="Jaros S."/>
            <person name="Januszkiewicz K."/>
            <person name="Wedrychowicz H."/>
        </authorList>
    </citation>
    <scope>NUCLEOTIDE SEQUENCE [LARGE SCALE GENOMIC DNA]</scope>
    <source>
        <strain evidence="2 3">DSM 27406</strain>
    </source>
</reference>
<evidence type="ECO:0000313" key="2">
    <source>
        <dbReference type="EMBL" id="SHM79402.1"/>
    </source>
</evidence>
<dbReference type="STRING" id="1419482.SAMN05444266_11146"/>
<keyword evidence="3" id="KW-1185">Reference proteome</keyword>
<evidence type="ECO:0000256" key="1">
    <source>
        <dbReference type="SAM" id="Phobius"/>
    </source>
</evidence>
<organism evidence="2 3">
    <name type="scientific">Chitinophaga jiangningensis</name>
    <dbReference type="NCBI Taxonomy" id="1419482"/>
    <lineage>
        <taxon>Bacteria</taxon>
        <taxon>Pseudomonadati</taxon>
        <taxon>Bacteroidota</taxon>
        <taxon>Chitinophagia</taxon>
        <taxon>Chitinophagales</taxon>
        <taxon>Chitinophagaceae</taxon>
        <taxon>Chitinophaga</taxon>
    </lineage>
</organism>
<keyword evidence="1" id="KW-1133">Transmembrane helix</keyword>
<dbReference type="InterPro" id="IPR025489">
    <property type="entry name" value="DUF4381"/>
</dbReference>